<dbReference type="PANTHER" id="PTHR43355">
    <property type="entry name" value="FLAVIN REDUCTASE (NADPH)"/>
    <property type="match status" value="1"/>
</dbReference>
<dbReference type="Pfam" id="PF13460">
    <property type="entry name" value="NAD_binding_10"/>
    <property type="match status" value="1"/>
</dbReference>
<dbReference type="Gene3D" id="3.40.50.720">
    <property type="entry name" value="NAD(P)-binding Rossmann-like Domain"/>
    <property type="match status" value="1"/>
</dbReference>
<accession>A0ABT0YLZ1</accession>
<dbReference type="RefSeq" id="WP_251777943.1">
    <property type="nucleotide sequence ID" value="NZ_JAMKFE010000004.1"/>
</dbReference>
<dbReference type="Proteomes" id="UP001165541">
    <property type="component" value="Unassembled WGS sequence"/>
</dbReference>
<feature type="domain" description="NAD(P)-binding" evidence="1">
    <location>
        <begin position="15"/>
        <end position="213"/>
    </location>
</feature>
<reference evidence="2" key="1">
    <citation type="submission" date="2022-05" db="EMBL/GenBank/DDBJ databases">
        <title>Schlegelella sp. nov., isolated from mangrove soil.</title>
        <authorList>
            <person name="Liu Y."/>
            <person name="Ge X."/>
            <person name="Liu W."/>
        </authorList>
    </citation>
    <scope>NUCLEOTIDE SEQUENCE</scope>
    <source>
        <strain evidence="2">S2-27</strain>
    </source>
</reference>
<dbReference type="SUPFAM" id="SSF51735">
    <property type="entry name" value="NAD(P)-binding Rossmann-fold domains"/>
    <property type="match status" value="1"/>
</dbReference>
<comment type="caution">
    <text evidence="2">The sequence shown here is derived from an EMBL/GenBank/DDBJ whole genome shotgun (WGS) entry which is preliminary data.</text>
</comment>
<dbReference type="InterPro" id="IPR051606">
    <property type="entry name" value="Polyketide_Oxido-like"/>
</dbReference>
<sequence>MQTKQATTMKVLVIGASRGSGAAAVQALLAAGHEVTAFSRQSVASQGASPRLKAVAGDALQAGDLDRVMPGHDAVVVTLGISEDALRVRLRGPRDSPLDVRSRGTRQVIDAMRRHGVRRLVVQTSFGVGETRDKLPWLYRMMFALLLKPQIADTERQERAVRESGLDWVLAQPVNLTDGDEADAVLASAQGDVRGMKVARRQVARFLAQAVGDRAWLGRSVALSA</sequence>
<name>A0ABT0YLZ1_9BURK</name>
<dbReference type="PANTHER" id="PTHR43355:SF2">
    <property type="entry name" value="FLAVIN REDUCTASE (NADPH)"/>
    <property type="match status" value="1"/>
</dbReference>
<gene>
    <name evidence="2" type="ORF">M8A51_09375</name>
</gene>
<dbReference type="InterPro" id="IPR036291">
    <property type="entry name" value="NAD(P)-bd_dom_sf"/>
</dbReference>
<proteinExistence type="predicted"/>
<dbReference type="InterPro" id="IPR016040">
    <property type="entry name" value="NAD(P)-bd_dom"/>
</dbReference>
<evidence type="ECO:0000313" key="3">
    <source>
        <dbReference type="Proteomes" id="UP001165541"/>
    </source>
</evidence>
<protein>
    <submittedName>
        <fullName evidence="2">SDR family oxidoreductase</fullName>
    </submittedName>
</protein>
<organism evidence="2 3">
    <name type="scientific">Caldimonas mangrovi</name>
    <dbReference type="NCBI Taxonomy" id="2944811"/>
    <lineage>
        <taxon>Bacteria</taxon>
        <taxon>Pseudomonadati</taxon>
        <taxon>Pseudomonadota</taxon>
        <taxon>Betaproteobacteria</taxon>
        <taxon>Burkholderiales</taxon>
        <taxon>Sphaerotilaceae</taxon>
        <taxon>Caldimonas</taxon>
    </lineage>
</organism>
<keyword evidence="3" id="KW-1185">Reference proteome</keyword>
<evidence type="ECO:0000313" key="2">
    <source>
        <dbReference type="EMBL" id="MCM5679745.1"/>
    </source>
</evidence>
<evidence type="ECO:0000259" key="1">
    <source>
        <dbReference type="Pfam" id="PF13460"/>
    </source>
</evidence>
<dbReference type="EMBL" id="JAMKFE010000004">
    <property type="protein sequence ID" value="MCM5679745.1"/>
    <property type="molecule type" value="Genomic_DNA"/>
</dbReference>